<evidence type="ECO:0008006" key="13">
    <source>
        <dbReference type="Google" id="ProtNLM"/>
    </source>
</evidence>
<evidence type="ECO:0000256" key="5">
    <source>
        <dbReference type="ARBA" id="ARBA00023002"/>
    </source>
</evidence>
<dbReference type="PANTHER" id="PTHR46300:SF7">
    <property type="entry name" value="P450, PUTATIVE (EUROFUNG)-RELATED"/>
    <property type="match status" value="1"/>
</dbReference>
<evidence type="ECO:0000256" key="6">
    <source>
        <dbReference type="ARBA" id="ARBA00023004"/>
    </source>
</evidence>
<keyword evidence="5 9" id="KW-0560">Oxidoreductase</keyword>
<reference evidence="11" key="2">
    <citation type="submission" date="2020-05" db="EMBL/GenBank/DDBJ databases">
        <authorList>
            <person name="Kim H.-S."/>
            <person name="Proctor R.H."/>
            <person name="Brown D.W."/>
        </authorList>
    </citation>
    <scope>NUCLEOTIDE SEQUENCE</scope>
    <source>
        <strain evidence="11">NRRL 20472</strain>
    </source>
</reference>
<evidence type="ECO:0000256" key="8">
    <source>
        <dbReference type="PIRSR" id="PIRSR602401-1"/>
    </source>
</evidence>
<dbReference type="GO" id="GO:0005506">
    <property type="term" value="F:iron ion binding"/>
    <property type="evidence" value="ECO:0007669"/>
    <property type="project" value="InterPro"/>
</dbReference>
<dbReference type="InterPro" id="IPR036396">
    <property type="entry name" value="Cyt_P450_sf"/>
</dbReference>
<evidence type="ECO:0000256" key="10">
    <source>
        <dbReference type="SAM" id="Phobius"/>
    </source>
</evidence>
<keyword evidence="12" id="KW-1185">Reference proteome</keyword>
<evidence type="ECO:0000256" key="7">
    <source>
        <dbReference type="ARBA" id="ARBA00023033"/>
    </source>
</evidence>
<evidence type="ECO:0000313" key="11">
    <source>
        <dbReference type="EMBL" id="KAF4971287.1"/>
    </source>
</evidence>
<dbReference type="AlphaFoldDB" id="A0A8H4U7N8"/>
<dbReference type="PANTHER" id="PTHR46300">
    <property type="entry name" value="P450, PUTATIVE (EUROFUNG)-RELATED-RELATED"/>
    <property type="match status" value="1"/>
</dbReference>
<accession>A0A8H4U7N8</accession>
<dbReference type="PROSITE" id="PS00086">
    <property type="entry name" value="CYTOCHROME_P450"/>
    <property type="match status" value="1"/>
</dbReference>
<dbReference type="InterPro" id="IPR001128">
    <property type="entry name" value="Cyt_P450"/>
</dbReference>
<keyword evidence="6 8" id="KW-0408">Iron</keyword>
<dbReference type="InterPro" id="IPR002401">
    <property type="entry name" value="Cyt_P450_E_grp-I"/>
</dbReference>
<dbReference type="PRINTS" id="PR00463">
    <property type="entry name" value="EP450I"/>
</dbReference>
<evidence type="ECO:0000256" key="4">
    <source>
        <dbReference type="ARBA" id="ARBA00022723"/>
    </source>
</evidence>
<comment type="similarity">
    <text evidence="2 9">Belongs to the cytochrome P450 family.</text>
</comment>
<dbReference type="GO" id="GO:0004497">
    <property type="term" value="F:monooxygenase activity"/>
    <property type="evidence" value="ECO:0007669"/>
    <property type="project" value="UniProtKB-KW"/>
</dbReference>
<sequence>MLEISTLALAVGVGLVIYLGLRTLFNDFRRPPLPPGPKGLPLLGNVNDLPPPGMLEAHHWVKHKELYGPISSVTVMGQTIVIINDAKLAFELLDKRSIKFSSRPKQVFASEMIGWGDSIGFCGYTDRFRTYRRNMARVIGSKTAAAKYDTLQEGEVGHFLLHLLDSPDKLYDHIRKEAGSVILKIAYGYNAEQFKEDVLINMAGKAMDNFATAAVPGAFLVDILPFHWMPGTNFKKLARQWSSELKDLYEKPYAFVKHQHAQGKQDFSFLTKLLEAGDSTAEEKLTNKWSAASLYAAGADTTVSSIECFFLAMKLYPEVQKKAQEEIDRVVGSHRLPVSTDRPNLPYIEAIVKEVLRWYPVAPMGLPHTSTEDDIFEGYMIPKGSMVFGNIWHFAHDPEVYSDPMQFRPERFLPTDDNEPEADPHAYAFGFGRRVCPGKILADNAVFLNIAQTIAVFNISKDEKEAESELKFSPGIVCRPEPFKVIIKPKSDHHERLIRSVEQIYPWEKSDGHILESMESKGEY</sequence>
<feature type="transmembrane region" description="Helical" evidence="10">
    <location>
        <begin position="6"/>
        <end position="25"/>
    </location>
</feature>
<keyword evidence="10" id="KW-0472">Membrane</keyword>
<proteinExistence type="inferred from homology"/>
<dbReference type="InterPro" id="IPR017972">
    <property type="entry name" value="Cyt_P450_CS"/>
</dbReference>
<dbReference type="GO" id="GO:0020037">
    <property type="term" value="F:heme binding"/>
    <property type="evidence" value="ECO:0007669"/>
    <property type="project" value="InterPro"/>
</dbReference>
<evidence type="ECO:0000256" key="1">
    <source>
        <dbReference type="ARBA" id="ARBA00001971"/>
    </source>
</evidence>
<reference evidence="11" key="1">
    <citation type="journal article" date="2020" name="BMC Genomics">
        <title>Correction to: Identification and distribution of gene clusters required for synthesis of sphingolipid metabolism inhibitors in diverse species of the filamentous fungus Fusarium.</title>
        <authorList>
            <person name="Kim H.S."/>
            <person name="Lohmar J.M."/>
            <person name="Busman M."/>
            <person name="Brown D.W."/>
            <person name="Naumann T.A."/>
            <person name="Divon H.H."/>
            <person name="Lysoe E."/>
            <person name="Uhlig S."/>
            <person name="Proctor R.H."/>
        </authorList>
    </citation>
    <scope>NUCLEOTIDE SEQUENCE</scope>
    <source>
        <strain evidence="11">NRRL 20472</strain>
    </source>
</reference>
<keyword evidence="3 8" id="KW-0349">Heme</keyword>
<name>A0A8H4U7N8_9HYPO</name>
<dbReference type="GO" id="GO:0016705">
    <property type="term" value="F:oxidoreductase activity, acting on paired donors, with incorporation or reduction of molecular oxygen"/>
    <property type="evidence" value="ECO:0007669"/>
    <property type="project" value="InterPro"/>
</dbReference>
<comment type="cofactor">
    <cofactor evidence="1 8">
        <name>heme</name>
        <dbReference type="ChEBI" id="CHEBI:30413"/>
    </cofactor>
</comment>
<evidence type="ECO:0000256" key="3">
    <source>
        <dbReference type="ARBA" id="ARBA00022617"/>
    </source>
</evidence>
<gene>
    <name evidence="11" type="ORF">FSARC_1857</name>
</gene>
<dbReference type="PRINTS" id="PR00385">
    <property type="entry name" value="P450"/>
</dbReference>
<dbReference type="CDD" id="cd11065">
    <property type="entry name" value="CYP64-like"/>
    <property type="match status" value="1"/>
</dbReference>
<dbReference type="Proteomes" id="UP000622797">
    <property type="component" value="Unassembled WGS sequence"/>
</dbReference>
<comment type="caution">
    <text evidence="11">The sequence shown here is derived from an EMBL/GenBank/DDBJ whole genome shotgun (WGS) entry which is preliminary data.</text>
</comment>
<keyword evidence="4 8" id="KW-0479">Metal-binding</keyword>
<feature type="binding site" description="axial binding residue" evidence="8">
    <location>
        <position position="436"/>
    </location>
    <ligand>
        <name>heme</name>
        <dbReference type="ChEBI" id="CHEBI:30413"/>
    </ligand>
    <ligandPart>
        <name>Fe</name>
        <dbReference type="ChEBI" id="CHEBI:18248"/>
    </ligandPart>
</feature>
<dbReference type="OrthoDB" id="2789670at2759"/>
<organism evidence="11 12">
    <name type="scientific">Fusarium sarcochroum</name>
    <dbReference type="NCBI Taxonomy" id="1208366"/>
    <lineage>
        <taxon>Eukaryota</taxon>
        <taxon>Fungi</taxon>
        <taxon>Dikarya</taxon>
        <taxon>Ascomycota</taxon>
        <taxon>Pezizomycotina</taxon>
        <taxon>Sordariomycetes</taxon>
        <taxon>Hypocreomycetidae</taxon>
        <taxon>Hypocreales</taxon>
        <taxon>Nectriaceae</taxon>
        <taxon>Fusarium</taxon>
        <taxon>Fusarium lateritium species complex</taxon>
    </lineage>
</organism>
<dbReference type="SUPFAM" id="SSF48264">
    <property type="entry name" value="Cytochrome P450"/>
    <property type="match status" value="1"/>
</dbReference>
<dbReference type="InterPro" id="IPR050364">
    <property type="entry name" value="Cytochrome_P450_fung"/>
</dbReference>
<keyword evidence="10" id="KW-1133">Transmembrane helix</keyword>
<evidence type="ECO:0000256" key="9">
    <source>
        <dbReference type="RuleBase" id="RU000461"/>
    </source>
</evidence>
<dbReference type="Gene3D" id="1.10.630.10">
    <property type="entry name" value="Cytochrome P450"/>
    <property type="match status" value="1"/>
</dbReference>
<dbReference type="EMBL" id="JABEXW010000098">
    <property type="protein sequence ID" value="KAF4971287.1"/>
    <property type="molecule type" value="Genomic_DNA"/>
</dbReference>
<keyword evidence="10" id="KW-0812">Transmembrane</keyword>
<evidence type="ECO:0000313" key="12">
    <source>
        <dbReference type="Proteomes" id="UP000622797"/>
    </source>
</evidence>
<protein>
    <recommendedName>
        <fullName evidence="13">O-methylsterigmatocystin oxidoreductase</fullName>
    </recommendedName>
</protein>
<keyword evidence="7 9" id="KW-0503">Monooxygenase</keyword>
<dbReference type="Pfam" id="PF00067">
    <property type="entry name" value="p450"/>
    <property type="match status" value="1"/>
</dbReference>
<evidence type="ECO:0000256" key="2">
    <source>
        <dbReference type="ARBA" id="ARBA00010617"/>
    </source>
</evidence>